<dbReference type="InterPro" id="IPR016181">
    <property type="entry name" value="Acyl_CoA_acyltransferase"/>
</dbReference>
<dbReference type="Pfam" id="PF13527">
    <property type="entry name" value="Acetyltransf_9"/>
    <property type="match status" value="1"/>
</dbReference>
<name>A0ABQ4BN11_9ACTN</name>
<accession>A0ABQ4BN11</accession>
<gene>
    <name evidence="2" type="primary">aac</name>
    <name evidence="2" type="ORF">Apa02nite_081380</name>
</gene>
<organism evidence="2 3">
    <name type="scientific">Actinoplanes palleronii</name>
    <dbReference type="NCBI Taxonomy" id="113570"/>
    <lineage>
        <taxon>Bacteria</taxon>
        <taxon>Bacillati</taxon>
        <taxon>Actinomycetota</taxon>
        <taxon>Actinomycetes</taxon>
        <taxon>Micromonosporales</taxon>
        <taxon>Micromonosporaceae</taxon>
        <taxon>Actinoplanes</taxon>
    </lineage>
</organism>
<comment type="caution">
    <text evidence="2">The sequence shown here is derived from an EMBL/GenBank/DDBJ whole genome shotgun (WGS) entry which is preliminary data.</text>
</comment>
<dbReference type="PROSITE" id="PS51186">
    <property type="entry name" value="GNAT"/>
    <property type="match status" value="1"/>
</dbReference>
<dbReference type="SUPFAM" id="SSF55729">
    <property type="entry name" value="Acyl-CoA N-acyltransferases (Nat)"/>
    <property type="match status" value="1"/>
</dbReference>
<dbReference type="InterPro" id="IPR000182">
    <property type="entry name" value="GNAT_dom"/>
</dbReference>
<protein>
    <submittedName>
        <fullName evidence="2">Aminoglycoside N-acetyltransferase AAC(2')-Ie</fullName>
    </submittedName>
</protein>
<evidence type="ECO:0000259" key="1">
    <source>
        <dbReference type="PROSITE" id="PS51186"/>
    </source>
</evidence>
<dbReference type="Proteomes" id="UP000624709">
    <property type="component" value="Unassembled WGS sequence"/>
</dbReference>
<proteinExistence type="predicted"/>
<dbReference type="RefSeq" id="WP_203829787.1">
    <property type="nucleotide sequence ID" value="NZ_BAAATY010000045.1"/>
</dbReference>
<keyword evidence="3" id="KW-1185">Reference proteome</keyword>
<evidence type="ECO:0000313" key="2">
    <source>
        <dbReference type="EMBL" id="GIE72030.1"/>
    </source>
</evidence>
<sequence>MTVLRTVATADLTSSDRARLRALLDDAFAGNFDDHDWEHTLGGLHILISVDGTLIAHGAVVQRRFLHQGRSWRCGYVEAVAVHPAHRRRGFATAVMTEAERIIDNGYALGALSASRAGRALYLTRGWHLWPGGTAVVTPTGIRRTEEDDDSTLVRPVPDGTPLNEAALLICDWRDGDVW</sequence>
<dbReference type="CDD" id="cd04301">
    <property type="entry name" value="NAT_SF"/>
    <property type="match status" value="1"/>
</dbReference>
<feature type="domain" description="N-acetyltransferase" evidence="1">
    <location>
        <begin position="7"/>
        <end position="145"/>
    </location>
</feature>
<dbReference type="EMBL" id="BOMS01000136">
    <property type="protein sequence ID" value="GIE72030.1"/>
    <property type="molecule type" value="Genomic_DNA"/>
</dbReference>
<reference evidence="2 3" key="1">
    <citation type="submission" date="2021-01" db="EMBL/GenBank/DDBJ databases">
        <title>Whole genome shotgun sequence of Actinoplanes palleronii NBRC 14916.</title>
        <authorList>
            <person name="Komaki H."/>
            <person name="Tamura T."/>
        </authorList>
    </citation>
    <scope>NUCLEOTIDE SEQUENCE [LARGE SCALE GENOMIC DNA]</scope>
    <source>
        <strain evidence="2 3">NBRC 14916</strain>
    </source>
</reference>
<evidence type="ECO:0000313" key="3">
    <source>
        <dbReference type="Proteomes" id="UP000624709"/>
    </source>
</evidence>
<dbReference type="Gene3D" id="3.40.630.30">
    <property type="match status" value="1"/>
</dbReference>